<dbReference type="GO" id="GO:0005615">
    <property type="term" value="C:extracellular space"/>
    <property type="evidence" value="ECO:0007669"/>
    <property type="project" value="TreeGrafter"/>
</dbReference>
<dbReference type="OrthoDB" id="9450569at2759"/>
<feature type="region of interest" description="Disordered" evidence="1">
    <location>
        <begin position="3097"/>
        <end position="3134"/>
    </location>
</feature>
<feature type="compositionally biased region" description="Polar residues" evidence="1">
    <location>
        <begin position="2720"/>
        <end position="2732"/>
    </location>
</feature>
<reference evidence="3" key="1">
    <citation type="submission" date="2025-08" db="UniProtKB">
        <authorList>
            <consortium name="RefSeq"/>
        </authorList>
    </citation>
    <scope>IDENTIFICATION</scope>
</reference>
<feature type="compositionally biased region" description="Polar residues" evidence="1">
    <location>
        <begin position="3097"/>
        <end position="3107"/>
    </location>
</feature>
<accession>A0A6P6E3N7</accession>
<feature type="compositionally biased region" description="Polar residues" evidence="1">
    <location>
        <begin position="2054"/>
        <end position="2088"/>
    </location>
</feature>
<dbReference type="InParanoid" id="A0A6P6E3N7"/>
<evidence type="ECO:0000313" key="3">
    <source>
        <dbReference type="RefSeq" id="XP_023566881.1"/>
    </source>
</evidence>
<name>A0A6P6E3N7_OCTDE</name>
<dbReference type="Proteomes" id="UP000515203">
    <property type="component" value="Unplaced"/>
</dbReference>
<feature type="region of interest" description="Disordered" evidence="1">
    <location>
        <begin position="2219"/>
        <end position="2244"/>
    </location>
</feature>
<proteinExistence type="predicted"/>
<keyword evidence="2" id="KW-1185">Reference proteome</keyword>
<dbReference type="RefSeq" id="XP_023566881.1">
    <property type="nucleotide sequence ID" value="XM_023711113.1"/>
</dbReference>
<evidence type="ECO:0000256" key="1">
    <source>
        <dbReference type="SAM" id="MobiDB-lite"/>
    </source>
</evidence>
<protein>
    <submittedName>
        <fullName evidence="3">Uncharacterized protein LOC111815646</fullName>
    </submittedName>
</protein>
<feature type="region of interest" description="Disordered" evidence="1">
    <location>
        <begin position="1071"/>
        <end position="1105"/>
    </location>
</feature>
<organism evidence="2 3">
    <name type="scientific">Octodon degus</name>
    <name type="common">Degu</name>
    <name type="synonym">Sciurus degus</name>
    <dbReference type="NCBI Taxonomy" id="10160"/>
    <lineage>
        <taxon>Eukaryota</taxon>
        <taxon>Metazoa</taxon>
        <taxon>Chordata</taxon>
        <taxon>Craniata</taxon>
        <taxon>Vertebrata</taxon>
        <taxon>Euteleostomi</taxon>
        <taxon>Mammalia</taxon>
        <taxon>Eutheria</taxon>
        <taxon>Euarchontoglires</taxon>
        <taxon>Glires</taxon>
        <taxon>Rodentia</taxon>
        <taxon>Hystricomorpha</taxon>
        <taxon>Octodontidae</taxon>
        <taxon>Octodon</taxon>
    </lineage>
</organism>
<dbReference type="PANTHER" id="PTHR33888:SF1">
    <property type="entry name" value="RIKEN CDNA 4932415D10 GENE"/>
    <property type="match status" value="1"/>
</dbReference>
<feature type="region of interest" description="Disordered" evidence="1">
    <location>
        <begin position="2054"/>
        <end position="2100"/>
    </location>
</feature>
<dbReference type="GeneID" id="111815646"/>
<sequence>MAPIWELVIRQPPYLNLLLSLGALVLGVGVLFATCYSRRRGGAKTDSEISKQRNLKKIQKCTVSESEENLRMECSEDDLSHISGFPADWTEEYRLWSMVRSLQQIIQQLESARLCLMELYLLESQDVTSSTTPPLEAQDTAPSCCICEETAYSSDHSISSGSSSNSSSLSYLPAFFEETSWQVQSNRLPVSRGKQPSVFRNQRTTLSPFQLSEPEGPELLQDLEAVSHLPLQNYFIHTIFKSPTVCKQEEKTKHKRRSRNPLALDYEPNSVLNERPQLPGWSLPQLSPLARGELEGHMSWKVRTLQEQTVPVPVKKSWAMLNYLIEVPGGVSELENSQTQLSTLIHQSTEQNMNNTFSDLLSSQLHMNTGVESGLNRTETKLSLISGKQLQHGNDPQILGSKHLVTSMSTPSSRHLGVNRTQEESALLKKDSKHVLDLSAEQSATDIPEKSIQQHNPQVTHVELTPRLPYKVTDNIKITPLALLQVTDSIGMIPESCSEMSDSVDLFPQTFNQVVKPMEVMETVHVTPKSPSQITESVKVTPETQQRVVEPNRITSRLNQVIDNVKITPVALLQVVDSKRMVSESHPSNAEPVGMTPRPQYEAMESGEMSTLLDTMMPQHATLEAVEMAPGTKHGVMESVNRISGSQSQLMEQIKITLDLIQQNPESLEMTSTSLHQVIDHMKIIPLLQTMSFGEIPPVQTHDIESEGFIPGSQSKIANLTPKPTQPDGLTPSSSTAITPLGVVESESLLSESPLKVMESSRKILIPSHQSIHSLNEHSTALAAPAVTITEHKKCVQLTPSQQLKLTDSTELSSGLQTVKYEQPISSMKSVYLAPELQSQSVKSEELAFTTQLPSSKSMDMIPNSQFQGIQCVHLAPPPECQDKKMVELTLRPPLEKSKSVELPPKPWLQNASLEKVAQVLLPKDTKTAQAIEGRRSTSETQVQSMKSGELIPGTHLQPVKYIELEPDQSHRATEPEQEAPQKRVSESLGMVTDLGYQGTVAKSTSDTRHQVEASIGLTQSSLGIIPVSLSQTSKSIKAIPSSFQDTTGTMLSPIKVVGLTPELQSTVKESLDSIPGSEVQSVKSEVLTPEPQPQGMKPVHLNGEPHSQATKLLERPLKSDYEDTEAVGLSFPQVDKMQEAIQEPHSQTRSLELTLRPEIQPEKSGLLLKNLKSVELTCGSSPLVVEAMELITGSKSNIIDVASGPQLQGVKSRQTYPEAHLQDTKCVIVTPPSSTGCIESKKPKSEKMPQSILLGELTNRAELPSVKSVDSNLDSGQSNVKSSGLTLGPQLQSVRFSKLSPGSVQGEKPIDLTLGPPHYGVIPDEMTPSSPVQEIKSSEFIPGSKHQNVRSVQSTPVELKSGPCLKEVKFSDLISDLKPGAQLQDTKPRRFVTESSLHLSQGLQVEDIKSIVSTKGSHFHRMKPMKLISERQFQDVKFEEVNQGQKNTNFSELIAEPSLQGVIFGEQISGVNSAEVTPELEWYDSKLAKMSPGFQDMKQVALKGPWLQDVLNLTPGTQPGESMKSPELNSGTQLQGVKFSELTSQPERQGVKQQSLVPELCFQDGKYVTVNQIPGFEDEISYKLVSEPQIPNVESMELSSGTQSTGVNHPELARGQWSQGTKYYELIQEPQLEDIKPVDQTPVSRPQGLKSGELVLEPHTKVMMTSVEVSPRPHLGDRTSMKLTPTSNSREVKSMVLDPGPQTGGIQTLELAPGSELEGLKSELMPSGLQLKDKKSVVLTPGPCLEGLKSMELTSNPQLEDAKSMEVTPGSRIRDLKTEELVPGTKIQDLRVMKLKLGQKIQGKDSMAFPPDPLPQVVKSREVLESPQTQSMKTEELTSESQIQDMKLVAITPLTKPQNLKSVEDTPHAQLQCERSMKLASRLERQEAKSVSVTRRQSFQGVKPVDLDQKQRFHGVTPVSLTLNPEQDSQIFVNLPGWKHVNLEQLKRGFESDSIMSLELVPEPKSKCIKSVHLNSKIQSKDMTSSELVPERVIQDVRAKALKYEPQLQNRKSPKLTPGPQFQDIKTVELSKEPQIRNMKTIQWISKPEFQGMTSAGSNLRSKSQSMKPAELKSSTELGGMKSSQLTEGPKLQGPKSTEFNTKSQLQCVKTPKWFPGQWLQNRKPFASTSGPQLGNMKSLQWIPGPDFQGVKSVGLNLKKCQGVKPKKLKSSTQSGGMKSSDLIQEPKFQGAKSIEFDLEPQVQCGETPALILGSELQKGKPFGSASDPQLQGRKSTETYQGPQLASMKSIEWMPRPEFQVIKSVLNFGPRSQGVTAVELKPSEYLKNVKTSELPPRSELQCIQSLVSLQEYQPQGLKPIEMKSGPECRSMKSYDQTSKSKLCDVKSMVLKPQLHLQNVKSELVPGQQLQAKPLKSSPGTQLQGMKSVVSIQEPQFQEVKSRILSHSPELQSNENGELNSLLYLKSMKPPEFALQTRPPGMKSEELNSGPQWQSIKCSKLTPEIKPQYIKCVQLSPCSQLKGIPCSDLTMQNRVECVKSTDFRPQPQLKGIKSSESTPRTQLQEAKLMESNLGPQLQDVKSSKLIMGIKLQDVKSMHFSSEPDVQGVKSPEMILGTELQGVKIVDSNFGPQIQSPKSELAQGTKFQDVKSVEFNCDPKLEGTILALLPKTKLEGGESAKFNSGPQLQDVKYSNLVLGTKFKDTKSIEFGSRPYVQDVKSGIIPETKLQKEEVGIMPQLLQQGVKSQLTLSKVRDRKPLRSSSAPPLQNRQLSMLTPQINDEGIKSVQFNPSTELQGVKSESKNLPTINFTEVNDGSELQFAKLSSELNAGNQQDKKSHRLGQSPQIESAKFAVFHSGPHLQYIKSSESCPGTKLQGVESMEFNSEQSQDVNSELCLRTKLPGMQSSEFNHEPQLERIKSFELCTENKPPDKQSLEFKQKSELEVGKPELDPRSQIQCKNFITVNTGSQLQGVESSDLKPTTEFQDIKSKGLCLEPHLQGINSFESISGLNPQCVNSTECNPEPHFNGVDSPACALEPRPQYMDSAGCNPEPHLQGMNSSACTTGTKPQCVNSTGCNARQPLQNVNHFASSSGSNPHCIRCTSCNLGPPLQCVSTSASSSESKLQCANSTGCNTELPSQGVNTSTFSPEPKPQYANSTGCNPEPYLQGVNSFAP</sequence>
<evidence type="ECO:0000313" key="2">
    <source>
        <dbReference type="Proteomes" id="UP000515203"/>
    </source>
</evidence>
<feature type="region of interest" description="Disordered" evidence="1">
    <location>
        <begin position="2711"/>
        <end position="2732"/>
    </location>
</feature>
<feature type="compositionally biased region" description="Polar residues" evidence="1">
    <location>
        <begin position="2228"/>
        <end position="2244"/>
    </location>
</feature>
<gene>
    <name evidence="3" type="primary">LOC111815646</name>
</gene>
<feature type="non-terminal residue" evidence="3">
    <location>
        <position position="3134"/>
    </location>
</feature>
<dbReference type="PANTHER" id="PTHR33888">
    <property type="entry name" value="RIKEN CDNA 4932415D10 GENE"/>
    <property type="match status" value="1"/>
</dbReference>